<comment type="caution">
    <text evidence="2">The sequence shown here is derived from an EMBL/GenBank/DDBJ whole genome shotgun (WGS) entry which is preliminary data.</text>
</comment>
<keyword evidence="1" id="KW-0175">Coiled coil</keyword>
<dbReference type="Gene3D" id="1.20.1280.50">
    <property type="match status" value="1"/>
</dbReference>
<dbReference type="EMBL" id="JACAZH010000001">
    <property type="protein sequence ID" value="KAF7376722.1"/>
    <property type="molecule type" value="Genomic_DNA"/>
</dbReference>
<proteinExistence type="predicted"/>
<reference evidence="2" key="1">
    <citation type="submission" date="2020-05" db="EMBL/GenBank/DDBJ databases">
        <title>Mycena genomes resolve the evolution of fungal bioluminescence.</title>
        <authorList>
            <person name="Tsai I.J."/>
        </authorList>
    </citation>
    <scope>NUCLEOTIDE SEQUENCE</scope>
    <source>
        <strain evidence="2">160909Yilan</strain>
    </source>
</reference>
<protein>
    <submittedName>
        <fullName evidence="2">F-box domain-containing protein</fullName>
    </submittedName>
</protein>
<accession>A0A8H7DKH0</accession>
<organism evidence="2 3">
    <name type="scientific">Mycena sanguinolenta</name>
    <dbReference type="NCBI Taxonomy" id="230812"/>
    <lineage>
        <taxon>Eukaryota</taxon>
        <taxon>Fungi</taxon>
        <taxon>Dikarya</taxon>
        <taxon>Basidiomycota</taxon>
        <taxon>Agaricomycotina</taxon>
        <taxon>Agaricomycetes</taxon>
        <taxon>Agaricomycetidae</taxon>
        <taxon>Agaricales</taxon>
        <taxon>Marasmiineae</taxon>
        <taxon>Mycenaceae</taxon>
        <taxon>Mycena</taxon>
    </lineage>
</organism>
<evidence type="ECO:0000256" key="1">
    <source>
        <dbReference type="SAM" id="Coils"/>
    </source>
</evidence>
<name>A0A8H7DKH0_9AGAR</name>
<dbReference type="AlphaFoldDB" id="A0A8H7DKH0"/>
<gene>
    <name evidence="2" type="ORF">MSAN_00089300</name>
</gene>
<feature type="coiled-coil region" evidence="1">
    <location>
        <begin position="12"/>
        <end position="39"/>
    </location>
</feature>
<sequence length="367" mass="42196">MLDSMEADRVLFSNLEARILDLERSLSELRAQRARVQERLGAYKYPVLTLPNEITSEIFLHFLPVYPDAPPPIRLDSPTTLTHVCRQWREVALATPALWRALKLSDYDDVFKSYKPIRRIFDAYIRRSGSCPLSIDIDIYDQNILDEIFKETFAMAATRLEHLKLFIPGGFRPNFGRMPLLRFLDVGVEDKDKAEVIIYDAPQLRTVVLRGDHLDQNLALPWAQLTSLTFNYVRIDRCTSILRQTTNLVRCHLLLHGGFYQFPIPDLTLLCLESLTLETPSRQTADFLSAFLVPALRSLHLQEAFLGINPIQALKTFIAKSECRLQEVCITYHSTNGNTHFEQYQLAFPSISISYRPAPKRAWSPEI</sequence>
<evidence type="ECO:0000313" key="3">
    <source>
        <dbReference type="Proteomes" id="UP000623467"/>
    </source>
</evidence>
<evidence type="ECO:0000313" key="2">
    <source>
        <dbReference type="EMBL" id="KAF7376722.1"/>
    </source>
</evidence>
<keyword evidence="3" id="KW-1185">Reference proteome</keyword>
<dbReference type="Proteomes" id="UP000623467">
    <property type="component" value="Unassembled WGS sequence"/>
</dbReference>
<dbReference type="OrthoDB" id="3365698at2759"/>